<proteinExistence type="predicted"/>
<dbReference type="KEGG" id="njp:NEJAP_1417"/>
<name>A0A7R6SVB6_9GAMM</name>
<reference evidence="1 2" key="1">
    <citation type="journal article" date="2008" name="Int. J. Syst. Evol. Microbiol.">
        <title>Neptunomonas japonica sp. nov., an Osedax japonicus symbiont-like bacterium isolated from sediment adjacent to sperm whale carcasses off Kagoshima, Japan.</title>
        <authorList>
            <person name="Miyazaki M."/>
            <person name="Nogi Y."/>
            <person name="Fujiwara Y."/>
            <person name="Kawato M."/>
            <person name="Kubokawa K."/>
            <person name="Horikoshi K."/>
        </authorList>
    </citation>
    <scope>NUCLEOTIDE SEQUENCE [LARGE SCALE GENOMIC DNA]</scope>
    <source>
        <strain evidence="1 2">JAMM 1380</strain>
    </source>
</reference>
<dbReference type="Pfam" id="PF04860">
    <property type="entry name" value="Phage_portal"/>
    <property type="match status" value="1"/>
</dbReference>
<evidence type="ECO:0000313" key="1">
    <source>
        <dbReference type="EMBL" id="BBB29369.1"/>
    </source>
</evidence>
<dbReference type="InterPro" id="IPR006427">
    <property type="entry name" value="Portal_HK97"/>
</dbReference>
<dbReference type="InterPro" id="IPR006944">
    <property type="entry name" value="Phage/GTA_portal"/>
</dbReference>
<dbReference type="EMBL" id="AP014546">
    <property type="protein sequence ID" value="BBB29369.1"/>
    <property type="molecule type" value="Genomic_DNA"/>
</dbReference>
<dbReference type="NCBIfam" id="TIGR01537">
    <property type="entry name" value="portal_HK97"/>
    <property type="match status" value="1"/>
</dbReference>
<protein>
    <submittedName>
        <fullName evidence="1">Phage portal protein</fullName>
    </submittedName>
</protein>
<dbReference type="CDD" id="cd04508">
    <property type="entry name" value="Tudor_SF"/>
    <property type="match status" value="1"/>
</dbReference>
<dbReference type="Proteomes" id="UP000595332">
    <property type="component" value="Chromosome"/>
</dbReference>
<dbReference type="RefSeq" id="WP_201349985.1">
    <property type="nucleotide sequence ID" value="NZ_AP014546.1"/>
</dbReference>
<sequence length="405" mass="45384">MGLLSWFGRKSSTQIIDTPEKLAAAIGYGHDTYTGRAVSGQQALQLTTVFACIRVLSESMGMLPCKLFEQTNNTRTPATKHKLYSLLTIAPNNYMTAQEFWELLMVCLCLRGNFYAYKVKVMGEVVELLPIDPGRVSPKLGDNYEPVYTVTFKDGTTETLTQDDIWHVRTLTLDGLVGLNPVAYAREAIALGLATEEHGARMFKNGATPTGILQTANQLSEPAFNRVRDQFQENHQGMANSHKPMILEMGLDWKPISLNAEDSQFLETRKFQRDEICAIYRVPPHLVANLEKASFNNIEELGLSFVNYGLVSYMTRIESRINTGLLKPSDRGRYYAKFNAAALLRGNLKARFESYGQGINWGILSPNDCRELEDMNPREGGDLYLTPLNMTTQPESNNNADKEKA</sequence>
<organism evidence="1 2">
    <name type="scientific">Neptunomonas japonica JAMM 1380</name>
    <dbReference type="NCBI Taxonomy" id="1441457"/>
    <lineage>
        <taxon>Bacteria</taxon>
        <taxon>Pseudomonadati</taxon>
        <taxon>Pseudomonadota</taxon>
        <taxon>Gammaproteobacteria</taxon>
        <taxon>Oceanospirillales</taxon>
        <taxon>Oceanospirillaceae</taxon>
        <taxon>Neptunomonas</taxon>
    </lineage>
</organism>
<accession>A0A7R6SVB6</accession>
<keyword evidence="2" id="KW-1185">Reference proteome</keyword>
<gene>
    <name evidence="1" type="ORF">NEJAP_1417</name>
</gene>
<evidence type="ECO:0000313" key="2">
    <source>
        <dbReference type="Proteomes" id="UP000595332"/>
    </source>
</evidence>
<dbReference type="AlphaFoldDB" id="A0A7R6SVB6"/>